<keyword evidence="1" id="KW-0677">Repeat</keyword>
<dbReference type="InterPro" id="IPR032675">
    <property type="entry name" value="LRR_dom_sf"/>
</dbReference>
<reference evidence="3" key="1">
    <citation type="submission" date="2020-02" db="EMBL/GenBank/DDBJ databases">
        <authorList>
            <person name="Scholz U."/>
            <person name="Mascher M."/>
            <person name="Fiebig A."/>
        </authorList>
    </citation>
    <scope>NUCLEOTIDE SEQUENCE</scope>
</reference>
<organism evidence="3 4">
    <name type="scientific">Spirodela intermedia</name>
    <name type="common">Intermediate duckweed</name>
    <dbReference type="NCBI Taxonomy" id="51605"/>
    <lineage>
        <taxon>Eukaryota</taxon>
        <taxon>Viridiplantae</taxon>
        <taxon>Streptophyta</taxon>
        <taxon>Embryophyta</taxon>
        <taxon>Tracheophyta</taxon>
        <taxon>Spermatophyta</taxon>
        <taxon>Magnoliopsida</taxon>
        <taxon>Liliopsida</taxon>
        <taxon>Araceae</taxon>
        <taxon>Lemnoideae</taxon>
        <taxon>Spirodela</taxon>
    </lineage>
</organism>
<sequence>MALWITSGKGEEKGNIFLVNPSEWLTCVPKPERWAEARRISLMYNRISKLPKKPRCRNLQTLLLNDNDNNFHPEEIRLKFPLGFFQFMRRLRVLDLSYRSIRLLPSGIGSLVELRFLDLSGTLLESLPMEVGRLTKLRQLRLEHVSYLTSIPREAVLSLKGLQSLNLLESDYVFTGDWEDDGSDSGSAHDEGQLSLRDLEGMGQLTELGVSIRGMTQRGMEDLQKSHRLCASIRFLSLEYVGISSFDLSAFLEVMKGLRKLTINFSPDLEDLVFNKNQLSELEELSLFNLSRATVHWKDGNVFVTGPTTAGIFKTFGQLPCIEKLTLFGCSRIEEVIVVEEVTVDNVDYENDSFFPKLKRIWLEDLPNLRSICRHPLLLPSLEEVHVINCPELKKLPFGFSTAKNIKEIYGGQEWWDGLEWEHEDVRSMFTPFFPPLNSKGVFEPYSL</sequence>
<dbReference type="SUPFAM" id="SSF52058">
    <property type="entry name" value="L domain-like"/>
    <property type="match status" value="1"/>
</dbReference>
<evidence type="ECO:0000313" key="4">
    <source>
        <dbReference type="Proteomes" id="UP000663760"/>
    </source>
</evidence>
<dbReference type="InterPro" id="IPR055414">
    <property type="entry name" value="LRR_R13L4/SHOC2-like"/>
</dbReference>
<protein>
    <recommendedName>
        <fullName evidence="2">Disease resistance R13L4/SHOC-2-like LRR domain-containing protein</fullName>
    </recommendedName>
</protein>
<dbReference type="Proteomes" id="UP000663760">
    <property type="component" value="Chromosome 16"/>
</dbReference>
<dbReference type="PANTHER" id="PTHR47186">
    <property type="entry name" value="LEUCINE-RICH REPEAT-CONTAINING PROTEIN 57"/>
    <property type="match status" value="1"/>
</dbReference>
<dbReference type="Pfam" id="PF23598">
    <property type="entry name" value="LRR_14"/>
    <property type="match status" value="1"/>
</dbReference>
<proteinExistence type="predicted"/>
<dbReference type="Gene3D" id="3.80.10.10">
    <property type="entry name" value="Ribonuclease Inhibitor"/>
    <property type="match status" value="2"/>
</dbReference>
<dbReference type="PANTHER" id="PTHR47186:SF20">
    <property type="entry name" value="DISEASE RESISTANCE PROTEIN RPS5-LIKE"/>
    <property type="match status" value="1"/>
</dbReference>
<accession>A0A7I8LKB1</accession>
<name>A0A7I8LKB1_SPIIN</name>
<dbReference type="OrthoDB" id="664960at2759"/>
<dbReference type="EMBL" id="LR746279">
    <property type="protein sequence ID" value="CAA7409705.1"/>
    <property type="molecule type" value="Genomic_DNA"/>
</dbReference>
<feature type="domain" description="Disease resistance R13L4/SHOC-2-like LRR" evidence="2">
    <location>
        <begin position="38"/>
        <end position="387"/>
    </location>
</feature>
<evidence type="ECO:0000259" key="2">
    <source>
        <dbReference type="Pfam" id="PF23598"/>
    </source>
</evidence>
<evidence type="ECO:0000313" key="3">
    <source>
        <dbReference type="EMBL" id="CAA7409705.1"/>
    </source>
</evidence>
<dbReference type="AlphaFoldDB" id="A0A7I8LKB1"/>
<evidence type="ECO:0000256" key="1">
    <source>
        <dbReference type="ARBA" id="ARBA00022737"/>
    </source>
</evidence>
<keyword evidence="4" id="KW-1185">Reference proteome</keyword>
<gene>
    <name evidence="3" type="ORF">SI8410_16020383</name>
</gene>